<dbReference type="PANTHER" id="PTHR31885">
    <property type="entry name" value="GH04784P"/>
    <property type="match status" value="1"/>
</dbReference>
<dbReference type="PANTHER" id="PTHR31885:SF6">
    <property type="entry name" value="GH04784P"/>
    <property type="match status" value="1"/>
</dbReference>
<evidence type="ECO:0000256" key="4">
    <source>
        <dbReference type="ARBA" id="ARBA00022989"/>
    </source>
</evidence>
<dbReference type="GO" id="GO:0016787">
    <property type="term" value="F:hydrolase activity"/>
    <property type="evidence" value="ECO:0007669"/>
    <property type="project" value="TreeGrafter"/>
</dbReference>
<evidence type="ECO:0000313" key="8">
    <source>
        <dbReference type="Proteomes" id="UP000184432"/>
    </source>
</evidence>
<sequence>MGLILSLAGDIFLLFQGQLFFILGLVMFLFAHIFYILLFVKDIAFGQKSKLFLVLTTVYGFGLFFLLYSNLKAMLIPVIVYMIVILGMANTSYFRSQEVGKKSYLFVLMGALVFMLSDSLLAVNMFYTSLPYSHIWIMSTYALAQLLIVYGIIYQNPPLYSEKNKG</sequence>
<evidence type="ECO:0000313" key="7">
    <source>
        <dbReference type="EMBL" id="SHJ41968.1"/>
    </source>
</evidence>
<keyword evidence="3 6" id="KW-0812">Transmembrane</keyword>
<reference evidence="8" key="1">
    <citation type="submission" date="2016-11" db="EMBL/GenBank/DDBJ databases">
        <authorList>
            <person name="Varghese N."/>
            <person name="Submissions S."/>
        </authorList>
    </citation>
    <scope>NUCLEOTIDE SEQUENCE [LARGE SCALE GENOMIC DNA]</scope>
    <source>
        <strain evidence="8">DSM 22623</strain>
    </source>
</reference>
<comment type="subcellular location">
    <subcellularLocation>
        <location evidence="1">Membrane</location>
        <topology evidence="1">Multi-pass membrane protein</topology>
    </subcellularLocation>
</comment>
<keyword evidence="5 6" id="KW-0472">Membrane</keyword>
<protein>
    <submittedName>
        <fullName evidence="7">Uncharacterized membrane protein YhhN</fullName>
    </submittedName>
</protein>
<dbReference type="Pfam" id="PF07947">
    <property type="entry name" value="YhhN"/>
    <property type="match status" value="1"/>
</dbReference>
<evidence type="ECO:0000256" key="2">
    <source>
        <dbReference type="ARBA" id="ARBA00007375"/>
    </source>
</evidence>
<keyword evidence="4 6" id="KW-1133">Transmembrane helix</keyword>
<dbReference type="InterPro" id="IPR012506">
    <property type="entry name" value="TMEM86B-like"/>
</dbReference>
<feature type="transmembrane region" description="Helical" evidence="6">
    <location>
        <begin position="74"/>
        <end position="93"/>
    </location>
</feature>
<evidence type="ECO:0000256" key="1">
    <source>
        <dbReference type="ARBA" id="ARBA00004141"/>
    </source>
</evidence>
<feature type="transmembrane region" description="Helical" evidence="6">
    <location>
        <begin position="51"/>
        <end position="68"/>
    </location>
</feature>
<dbReference type="AlphaFoldDB" id="A0A1M6J5K9"/>
<feature type="transmembrane region" description="Helical" evidence="6">
    <location>
        <begin position="133"/>
        <end position="153"/>
    </location>
</feature>
<name>A0A1M6J5K9_9FLAO</name>
<evidence type="ECO:0000256" key="5">
    <source>
        <dbReference type="ARBA" id="ARBA00023136"/>
    </source>
</evidence>
<keyword evidence="8" id="KW-1185">Reference proteome</keyword>
<dbReference type="EMBL" id="FQYP01000008">
    <property type="protein sequence ID" value="SHJ41968.1"/>
    <property type="molecule type" value="Genomic_DNA"/>
</dbReference>
<proteinExistence type="inferred from homology"/>
<dbReference type="Proteomes" id="UP000184432">
    <property type="component" value="Unassembled WGS sequence"/>
</dbReference>
<feature type="transmembrane region" description="Helical" evidence="6">
    <location>
        <begin position="20"/>
        <end position="39"/>
    </location>
</feature>
<comment type="similarity">
    <text evidence="2">Belongs to the TMEM86 family.</text>
</comment>
<dbReference type="GO" id="GO:0016020">
    <property type="term" value="C:membrane"/>
    <property type="evidence" value="ECO:0007669"/>
    <property type="project" value="UniProtKB-SubCell"/>
</dbReference>
<feature type="transmembrane region" description="Helical" evidence="6">
    <location>
        <begin position="105"/>
        <end position="127"/>
    </location>
</feature>
<evidence type="ECO:0000256" key="6">
    <source>
        <dbReference type="SAM" id="Phobius"/>
    </source>
</evidence>
<evidence type="ECO:0000256" key="3">
    <source>
        <dbReference type="ARBA" id="ARBA00022692"/>
    </source>
</evidence>
<gene>
    <name evidence="7" type="ORF">SAMN04488508_108262</name>
</gene>
<dbReference type="STRING" id="570521.SAMN04488508_108262"/>
<accession>A0A1M6J5K9</accession>
<organism evidence="7 8">
    <name type="scientific">Aquimarina spongiae</name>
    <dbReference type="NCBI Taxonomy" id="570521"/>
    <lineage>
        <taxon>Bacteria</taxon>
        <taxon>Pseudomonadati</taxon>
        <taxon>Bacteroidota</taxon>
        <taxon>Flavobacteriia</taxon>
        <taxon>Flavobacteriales</taxon>
        <taxon>Flavobacteriaceae</taxon>
        <taxon>Aquimarina</taxon>
    </lineage>
</organism>